<reference evidence="4" key="1">
    <citation type="journal article" date="2019" name="Int. J. Syst. Evol. Microbiol.">
        <title>The Global Catalogue of Microorganisms (GCM) 10K type strain sequencing project: providing services to taxonomists for standard genome sequencing and annotation.</title>
        <authorList>
            <consortium name="The Broad Institute Genomics Platform"/>
            <consortium name="The Broad Institute Genome Sequencing Center for Infectious Disease"/>
            <person name="Wu L."/>
            <person name="Ma J."/>
        </authorList>
    </citation>
    <scope>NUCLEOTIDE SEQUENCE [LARGE SCALE GENOMIC DNA]</scope>
    <source>
        <strain evidence="4">CGMCC 4.7241</strain>
    </source>
</reference>
<keyword evidence="1" id="KW-0732">Signal</keyword>
<accession>A0ABV7Y656</accession>
<dbReference type="InterPro" id="IPR001466">
    <property type="entry name" value="Beta-lactam-related"/>
</dbReference>
<protein>
    <submittedName>
        <fullName evidence="3">Serine hydrolase domain-containing protein</fullName>
        <ecNumber evidence="3">3.-.-.-</ecNumber>
    </submittedName>
</protein>
<sequence>MYAWLRHARILLLVLTLGVVGAATYATPAAAKTAPALEKVVAAGFPGAVAVDRVGRDVEISAAGVADVRTGRKAKAGDRFRIGSVTKPMVSTVVLQLVAERQVSLDARVAKLLPGVGLDERITVRHLLQQTSGFHTDTYVFQPPRSIDANRYRHFTPRELVKIALTNPAPRATPGTKWEYSNTNYVLAGMVVERVTGNRVERELERRIFRPLRLKDTSFPRASTFIHGRHLRGYLQDETGKATLDYTDYNMSWAWSAGAVVSTVADETAFLRGLFTGKLLPKSLLAKMMDDGKFGYGLGLYAMPAPCVPGGLVWGHNGQVFGYQSAVFSTPDGKRQIAVGANAWILNEEGGGLHPIVDQTAAGSFCPNSGQSSRMMSKLLAR</sequence>
<evidence type="ECO:0000256" key="1">
    <source>
        <dbReference type="SAM" id="SignalP"/>
    </source>
</evidence>
<proteinExistence type="predicted"/>
<name>A0ABV7Y656_9ACTN</name>
<dbReference type="Gene3D" id="3.40.710.10">
    <property type="entry name" value="DD-peptidase/beta-lactamase superfamily"/>
    <property type="match status" value="1"/>
</dbReference>
<dbReference type="Pfam" id="PF00144">
    <property type="entry name" value="Beta-lactamase"/>
    <property type="match status" value="1"/>
</dbReference>
<evidence type="ECO:0000313" key="3">
    <source>
        <dbReference type="EMBL" id="MFC3760771.1"/>
    </source>
</evidence>
<dbReference type="InterPro" id="IPR050491">
    <property type="entry name" value="AmpC-like"/>
</dbReference>
<feature type="signal peptide" evidence="1">
    <location>
        <begin position="1"/>
        <end position="22"/>
    </location>
</feature>
<comment type="caution">
    <text evidence="3">The sequence shown here is derived from an EMBL/GenBank/DDBJ whole genome shotgun (WGS) entry which is preliminary data.</text>
</comment>
<gene>
    <name evidence="3" type="ORF">ACFOUW_07965</name>
</gene>
<dbReference type="RefSeq" id="WP_205117021.1">
    <property type="nucleotide sequence ID" value="NZ_JAFBCM010000001.1"/>
</dbReference>
<dbReference type="PANTHER" id="PTHR46825:SF7">
    <property type="entry name" value="D-ALANYL-D-ALANINE CARBOXYPEPTIDASE"/>
    <property type="match status" value="1"/>
</dbReference>
<keyword evidence="3" id="KW-0378">Hydrolase</keyword>
<evidence type="ECO:0000313" key="4">
    <source>
        <dbReference type="Proteomes" id="UP001595699"/>
    </source>
</evidence>
<dbReference type="EC" id="3.-.-.-" evidence="3"/>
<dbReference type="GO" id="GO:0016787">
    <property type="term" value="F:hydrolase activity"/>
    <property type="evidence" value="ECO:0007669"/>
    <property type="project" value="UniProtKB-KW"/>
</dbReference>
<dbReference type="EMBL" id="JBHRZH010000006">
    <property type="protein sequence ID" value="MFC3760771.1"/>
    <property type="molecule type" value="Genomic_DNA"/>
</dbReference>
<evidence type="ECO:0000259" key="2">
    <source>
        <dbReference type="Pfam" id="PF00144"/>
    </source>
</evidence>
<dbReference type="PANTHER" id="PTHR46825">
    <property type="entry name" value="D-ALANYL-D-ALANINE-CARBOXYPEPTIDASE/ENDOPEPTIDASE AMPH"/>
    <property type="match status" value="1"/>
</dbReference>
<feature type="chain" id="PRO_5047145693" evidence="1">
    <location>
        <begin position="23"/>
        <end position="382"/>
    </location>
</feature>
<organism evidence="3 4">
    <name type="scientific">Tenggerimyces flavus</name>
    <dbReference type="NCBI Taxonomy" id="1708749"/>
    <lineage>
        <taxon>Bacteria</taxon>
        <taxon>Bacillati</taxon>
        <taxon>Actinomycetota</taxon>
        <taxon>Actinomycetes</taxon>
        <taxon>Propionibacteriales</taxon>
        <taxon>Nocardioidaceae</taxon>
        <taxon>Tenggerimyces</taxon>
    </lineage>
</organism>
<dbReference type="SUPFAM" id="SSF56601">
    <property type="entry name" value="beta-lactamase/transpeptidase-like"/>
    <property type="match status" value="1"/>
</dbReference>
<feature type="domain" description="Beta-lactamase-related" evidence="2">
    <location>
        <begin position="41"/>
        <end position="352"/>
    </location>
</feature>
<keyword evidence="4" id="KW-1185">Reference proteome</keyword>
<dbReference type="Proteomes" id="UP001595699">
    <property type="component" value="Unassembled WGS sequence"/>
</dbReference>
<dbReference type="InterPro" id="IPR012338">
    <property type="entry name" value="Beta-lactam/transpept-like"/>
</dbReference>